<accession>A0A813UQD6</accession>
<dbReference type="GO" id="GO:0005509">
    <property type="term" value="F:calcium ion binding"/>
    <property type="evidence" value="ECO:0007669"/>
    <property type="project" value="InterPro"/>
</dbReference>
<evidence type="ECO:0000313" key="4">
    <source>
        <dbReference type="EMBL" id="CAF0787865.1"/>
    </source>
</evidence>
<dbReference type="InterPro" id="IPR050145">
    <property type="entry name" value="Centrin_CML-like"/>
</dbReference>
<organism evidence="5 7">
    <name type="scientific">Adineta steineri</name>
    <dbReference type="NCBI Taxonomy" id="433720"/>
    <lineage>
        <taxon>Eukaryota</taxon>
        <taxon>Metazoa</taxon>
        <taxon>Spiralia</taxon>
        <taxon>Gnathifera</taxon>
        <taxon>Rotifera</taxon>
        <taxon>Eurotatoria</taxon>
        <taxon>Bdelloidea</taxon>
        <taxon>Adinetida</taxon>
        <taxon>Adinetidae</taxon>
        <taxon>Adineta</taxon>
    </lineage>
</organism>
<keyword evidence="7" id="KW-1185">Reference proteome</keyword>
<keyword evidence="2" id="KW-0106">Calcium</keyword>
<proteinExistence type="predicted"/>
<evidence type="ECO:0000313" key="6">
    <source>
        <dbReference type="EMBL" id="CAF1244741.1"/>
    </source>
</evidence>
<dbReference type="EMBL" id="CAJNOM010000022">
    <property type="protein sequence ID" value="CAF0826886.1"/>
    <property type="molecule type" value="Genomic_DNA"/>
</dbReference>
<evidence type="ECO:0000259" key="3">
    <source>
        <dbReference type="PROSITE" id="PS50222"/>
    </source>
</evidence>
<name>A0A813UQD6_9BILA</name>
<dbReference type="SMART" id="SM00054">
    <property type="entry name" value="EFh"/>
    <property type="match status" value="3"/>
</dbReference>
<dbReference type="AlphaFoldDB" id="A0A813UQD6"/>
<protein>
    <recommendedName>
        <fullName evidence="3">EF-hand domain-containing protein</fullName>
    </recommendedName>
</protein>
<evidence type="ECO:0000313" key="7">
    <source>
        <dbReference type="Proteomes" id="UP000663832"/>
    </source>
</evidence>
<keyword evidence="1" id="KW-0677">Repeat</keyword>
<gene>
    <name evidence="4" type="ORF">BJG266_LOCUS4503</name>
    <name evidence="6" type="ORF">QVE165_LOCUS28174</name>
    <name evidence="5" type="ORF">QVE165_LOCUS5570</name>
</gene>
<dbReference type="PROSITE" id="PS00018">
    <property type="entry name" value="EF_HAND_1"/>
    <property type="match status" value="2"/>
</dbReference>
<dbReference type="EMBL" id="CAJNOM010000218">
    <property type="protein sequence ID" value="CAF1244741.1"/>
    <property type="molecule type" value="Genomic_DNA"/>
</dbReference>
<feature type="domain" description="EF-hand" evidence="3">
    <location>
        <begin position="117"/>
        <end position="152"/>
    </location>
</feature>
<evidence type="ECO:0000256" key="2">
    <source>
        <dbReference type="ARBA" id="ARBA00022837"/>
    </source>
</evidence>
<dbReference type="SUPFAM" id="SSF47473">
    <property type="entry name" value="EF-hand"/>
    <property type="match status" value="1"/>
</dbReference>
<evidence type="ECO:0000256" key="1">
    <source>
        <dbReference type="ARBA" id="ARBA00022737"/>
    </source>
</evidence>
<reference evidence="5" key="1">
    <citation type="submission" date="2021-02" db="EMBL/GenBank/DDBJ databases">
        <authorList>
            <person name="Nowell W R."/>
        </authorList>
    </citation>
    <scope>NUCLEOTIDE SEQUENCE</scope>
</reference>
<dbReference type="InterPro" id="IPR002048">
    <property type="entry name" value="EF_hand_dom"/>
</dbReference>
<dbReference type="Proteomes" id="UP000663832">
    <property type="component" value="Unassembled WGS sequence"/>
</dbReference>
<dbReference type="CDD" id="cd00051">
    <property type="entry name" value="EFh"/>
    <property type="match status" value="1"/>
</dbReference>
<feature type="domain" description="EF-hand" evidence="3">
    <location>
        <begin position="44"/>
        <end position="79"/>
    </location>
</feature>
<evidence type="ECO:0000313" key="5">
    <source>
        <dbReference type="EMBL" id="CAF0826886.1"/>
    </source>
</evidence>
<dbReference type="FunFam" id="1.10.238.10:FF:000527">
    <property type="entry name" value="Calmodulin-3"/>
    <property type="match status" value="1"/>
</dbReference>
<comment type="caution">
    <text evidence="5">The sequence shown here is derived from an EMBL/GenBank/DDBJ whole genome shotgun (WGS) entry which is preliminary data.</text>
</comment>
<dbReference type="InterPro" id="IPR018247">
    <property type="entry name" value="EF_Hand_1_Ca_BS"/>
</dbReference>
<dbReference type="Gene3D" id="1.10.238.10">
    <property type="entry name" value="EF-hand"/>
    <property type="match status" value="2"/>
</dbReference>
<dbReference type="InterPro" id="IPR011992">
    <property type="entry name" value="EF-hand-dom_pair"/>
</dbReference>
<dbReference type="Proteomes" id="UP000663877">
    <property type="component" value="Unassembled WGS sequence"/>
</dbReference>
<sequence>MPLKSGKIESNLLGLRSGRKQLINKINDITERTQQIVLEKFTDEQLIEFRELFNMFDKDNQGILTIQTLVSVMKSVGQTPTESDMIDLMREIDIDNSGTIDFYEFVNIISQHMYPSETIQEIRHAFNLFDQNEDGIITFDDLKLTNEKYLKNSINDFELRQMVELANHNEQRHVSFEDFLHTAICRNDKKRSGLST</sequence>
<dbReference type="OrthoDB" id="429467at2759"/>
<dbReference type="EMBL" id="CAJNOI010000011">
    <property type="protein sequence ID" value="CAF0787865.1"/>
    <property type="molecule type" value="Genomic_DNA"/>
</dbReference>
<dbReference type="Pfam" id="PF13499">
    <property type="entry name" value="EF-hand_7"/>
    <property type="match status" value="2"/>
</dbReference>
<feature type="domain" description="EF-hand" evidence="3">
    <location>
        <begin position="80"/>
        <end position="115"/>
    </location>
</feature>
<dbReference type="PANTHER" id="PTHR23050">
    <property type="entry name" value="CALCIUM BINDING PROTEIN"/>
    <property type="match status" value="1"/>
</dbReference>
<dbReference type="PROSITE" id="PS50222">
    <property type="entry name" value="EF_HAND_2"/>
    <property type="match status" value="3"/>
</dbReference>